<comment type="subcellular location">
    <subcellularLocation>
        <location evidence="1">Cell inner membrane</location>
        <topology evidence="1">Single-pass membrane protein</topology>
    </subcellularLocation>
</comment>
<keyword evidence="8" id="KW-0472">Membrane</keyword>
<comment type="similarity">
    <text evidence="9">Belongs to the GSP H family.</text>
</comment>
<feature type="domain" description="General secretion pathway GspH" evidence="11">
    <location>
        <begin position="46"/>
        <end position="149"/>
    </location>
</feature>
<reference evidence="12" key="1">
    <citation type="submission" date="2018-11" db="EMBL/GenBank/DDBJ databases">
        <authorList>
            <consortium name="Genoscope - CEA"/>
            <person name="William W."/>
        </authorList>
    </citation>
    <scope>NUCLEOTIDE SEQUENCE [LARGE SCALE GENOMIC DNA]</scope>
    <source>
        <strain evidence="12">T9AD</strain>
    </source>
</reference>
<dbReference type="OrthoDB" id="6120962at2"/>
<dbReference type="GO" id="GO:0015627">
    <property type="term" value="C:type II protein secretion system complex"/>
    <property type="evidence" value="ECO:0007669"/>
    <property type="project" value="InterPro"/>
</dbReference>
<keyword evidence="5" id="KW-0997">Cell inner membrane</keyword>
<dbReference type="InterPro" id="IPR045584">
    <property type="entry name" value="Pilin-like"/>
</dbReference>
<evidence type="ECO:0000313" key="12">
    <source>
        <dbReference type="EMBL" id="VDN64490.1"/>
    </source>
</evidence>
<dbReference type="GO" id="GO:0015628">
    <property type="term" value="P:protein secretion by the type II secretion system"/>
    <property type="evidence" value="ECO:0007669"/>
    <property type="project" value="InterPro"/>
</dbReference>
<dbReference type="GO" id="GO:0005886">
    <property type="term" value="C:plasma membrane"/>
    <property type="evidence" value="ECO:0007669"/>
    <property type="project" value="UniProtKB-SubCell"/>
</dbReference>
<evidence type="ECO:0000256" key="7">
    <source>
        <dbReference type="ARBA" id="ARBA00022989"/>
    </source>
</evidence>
<evidence type="ECO:0000256" key="9">
    <source>
        <dbReference type="ARBA" id="ARBA00025772"/>
    </source>
</evidence>
<keyword evidence="3" id="KW-1003">Cell membrane</keyword>
<evidence type="ECO:0000256" key="2">
    <source>
        <dbReference type="ARBA" id="ARBA00021549"/>
    </source>
</evidence>
<sequence>MDQYQQKAFNLVELMTFTCIVAVLISILPTTLGSLARNNREQATRDTLLALLSQARTLSVTTQRPHVLCGSSDGDTCDGRWARYWLIVTPHDNRVHQRYQPHETPPVCWSGFSQDIRYVPNGTAPASNGRFALCRGQTPVWQVVINRQGRVRLASRTERAACCMTDHTGS</sequence>
<evidence type="ECO:0000256" key="3">
    <source>
        <dbReference type="ARBA" id="ARBA00022475"/>
    </source>
</evidence>
<dbReference type="Pfam" id="PF12019">
    <property type="entry name" value="GspH"/>
    <property type="match status" value="1"/>
</dbReference>
<evidence type="ECO:0000256" key="8">
    <source>
        <dbReference type="ARBA" id="ARBA00023136"/>
    </source>
</evidence>
<evidence type="ECO:0000256" key="4">
    <source>
        <dbReference type="ARBA" id="ARBA00022481"/>
    </source>
</evidence>
<evidence type="ECO:0000256" key="1">
    <source>
        <dbReference type="ARBA" id="ARBA00004377"/>
    </source>
</evidence>
<dbReference type="AlphaFoldDB" id="A0A653B7W6"/>
<proteinExistence type="inferred from homology"/>
<accession>A0A653B7W6</accession>
<dbReference type="SUPFAM" id="SSF54523">
    <property type="entry name" value="Pili subunits"/>
    <property type="match status" value="1"/>
</dbReference>
<dbReference type="Gene3D" id="3.55.40.10">
    <property type="entry name" value="minor pseudopilin epsh domain"/>
    <property type="match status" value="1"/>
</dbReference>
<keyword evidence="6" id="KW-0812">Transmembrane</keyword>
<keyword evidence="4" id="KW-0488">Methylation</keyword>
<protein>
    <recommendedName>
        <fullName evidence="2">Type II secretion system protein H</fullName>
    </recommendedName>
    <alternativeName>
        <fullName evidence="10">General secretion pathway protein H</fullName>
    </alternativeName>
</protein>
<evidence type="ECO:0000256" key="5">
    <source>
        <dbReference type="ARBA" id="ARBA00022519"/>
    </source>
</evidence>
<evidence type="ECO:0000256" key="6">
    <source>
        <dbReference type="ARBA" id="ARBA00022692"/>
    </source>
</evidence>
<dbReference type="EMBL" id="LR130779">
    <property type="protein sequence ID" value="VDN64490.1"/>
    <property type="molecule type" value="Genomic_DNA"/>
</dbReference>
<dbReference type="InterPro" id="IPR022346">
    <property type="entry name" value="T2SS_GspH"/>
</dbReference>
<evidence type="ECO:0000259" key="11">
    <source>
        <dbReference type="Pfam" id="PF12019"/>
    </source>
</evidence>
<evidence type="ECO:0000256" key="10">
    <source>
        <dbReference type="ARBA" id="ARBA00030775"/>
    </source>
</evidence>
<organism evidence="12">
    <name type="scientific">Ectopseudomonas oleovorans</name>
    <name type="common">Pseudomonas oleovorans</name>
    <dbReference type="NCBI Taxonomy" id="301"/>
    <lineage>
        <taxon>Bacteria</taxon>
        <taxon>Pseudomonadati</taxon>
        <taxon>Pseudomonadota</taxon>
        <taxon>Gammaproteobacteria</taxon>
        <taxon>Pseudomonadales</taxon>
        <taxon>Pseudomonadaceae</taxon>
        <taxon>Ectopseudomonas</taxon>
    </lineage>
</organism>
<gene>
    <name evidence="12" type="ORF">POT9AD_3515</name>
</gene>
<name>A0A653B7W6_ECTOL</name>
<keyword evidence="7" id="KW-1133">Transmembrane helix</keyword>